<feature type="chain" id="PRO_5047465284" evidence="1">
    <location>
        <begin position="31"/>
        <end position="152"/>
    </location>
</feature>
<comment type="caution">
    <text evidence="2">The sequence shown here is derived from an EMBL/GenBank/DDBJ whole genome shotgun (WGS) entry which is preliminary data.</text>
</comment>
<organism evidence="2 3">
    <name type="scientific">Actinacidiphila epipremni</name>
    <dbReference type="NCBI Taxonomy" id="2053013"/>
    <lineage>
        <taxon>Bacteria</taxon>
        <taxon>Bacillati</taxon>
        <taxon>Actinomycetota</taxon>
        <taxon>Actinomycetes</taxon>
        <taxon>Kitasatosporales</taxon>
        <taxon>Streptomycetaceae</taxon>
        <taxon>Actinacidiphila</taxon>
    </lineage>
</organism>
<dbReference type="EMBL" id="JAATEJ010000005">
    <property type="protein sequence ID" value="NJP43485.1"/>
    <property type="molecule type" value="Genomic_DNA"/>
</dbReference>
<evidence type="ECO:0000313" key="2">
    <source>
        <dbReference type="EMBL" id="NJP43485.1"/>
    </source>
</evidence>
<sequence>MMANRRLALSLLCAAAPISAALLTAGPAVAADPAQAEAACGASAADYAGTFLGVFDNESGDTLRVQFAEPDAVLTRWSVQGWQGEGKGKFDVGPGSVQWTNSGTVSGPLTGVDSEVYQSVQVQCEGGGSRVTSIAGLVDSGDAQIPFVLQRA</sequence>
<keyword evidence="1" id="KW-0732">Signal</keyword>
<dbReference type="RefSeq" id="WP_167982366.1">
    <property type="nucleotide sequence ID" value="NZ_JAATEJ010000005.1"/>
</dbReference>
<feature type="signal peptide" evidence="1">
    <location>
        <begin position="1"/>
        <end position="30"/>
    </location>
</feature>
<proteinExistence type="predicted"/>
<accession>A0ABX0ZKB6</accession>
<keyword evidence="3" id="KW-1185">Reference proteome</keyword>
<evidence type="ECO:0000313" key="3">
    <source>
        <dbReference type="Proteomes" id="UP000734511"/>
    </source>
</evidence>
<gene>
    <name evidence="2" type="ORF">HCN08_08745</name>
</gene>
<name>A0ABX0ZKB6_9ACTN</name>
<protein>
    <submittedName>
        <fullName evidence="2">Uncharacterized protein</fullName>
    </submittedName>
</protein>
<evidence type="ECO:0000256" key="1">
    <source>
        <dbReference type="SAM" id="SignalP"/>
    </source>
</evidence>
<dbReference type="Proteomes" id="UP000734511">
    <property type="component" value="Unassembled WGS sequence"/>
</dbReference>
<reference evidence="2 3" key="1">
    <citation type="submission" date="2020-03" db="EMBL/GenBank/DDBJ databases">
        <title>WGS of actinomycetes isolated from Thailand.</title>
        <authorList>
            <person name="Thawai C."/>
        </authorList>
    </citation>
    <scope>NUCLEOTIDE SEQUENCE [LARGE SCALE GENOMIC DNA]</scope>
    <source>
        <strain evidence="2 3">PRB2-1</strain>
    </source>
</reference>